<dbReference type="Pfam" id="PF08665">
    <property type="entry name" value="PglZ"/>
    <property type="match status" value="1"/>
</dbReference>
<dbReference type="AlphaFoldDB" id="A0A8X8IF74"/>
<dbReference type="GO" id="GO:0000160">
    <property type="term" value="P:phosphorelay signal transduction system"/>
    <property type="evidence" value="ECO:0007669"/>
    <property type="project" value="InterPro"/>
</dbReference>
<feature type="modified residue" description="4-aspartylphosphate" evidence="2">
    <location>
        <position position="84"/>
    </location>
</feature>
<dbReference type="InterPro" id="IPR001789">
    <property type="entry name" value="Sig_transdc_resp-reg_receiver"/>
</dbReference>
<dbReference type="PANTHER" id="PTHR44591">
    <property type="entry name" value="STRESS RESPONSE REGULATOR PROTEIN 1"/>
    <property type="match status" value="1"/>
</dbReference>
<sequence>MPEAKVQREPRSGRIEIDLQTVFALKSQFPMPIAKILWIDDEIESLQSQKMFLEHKGYEVQTLTNGFDGIEYVKDNLVDVVLLDETMPGISGLETLSGIKEVNMSIPVVLITKNETENLMDEAIGSQISDYLIKPVNPNQVLLSLKKIIDNKRLVAEKTTTAYQQQFRELFMALNDDPDYNGWMDIYKKLVYWELEMEKSDSPEMREILQSQKQEANAAFFKYVSKHYSSWVDPKATSAPIMSNQLFRFKVLPHLEKGKPVFFILIDNLRFDQWKAIQPIFAESFRILEEETFYSILPTATQYCRNAIFAGLMPVEIEKLFSEQWRNDDDEGGKNLFEEEFFRAQLKRMKREDIRFSYHKILHHQDGQQLVNNIHNLLENDLNIIVYNFVDMLSHARTEMEVLKELASDEASYRSITRSWFEHSPLHQALKKVADKDVKLVLATDHGSVRVKTAHKVVGDKQTTTNLRYKHGRNLAFEAKDVLAFRDPREAGLPVPTVNSSFIFAREDGYLCYPNNYNHYVNYYRNTFQHGGVSLEEMIVPIVKMVSKG</sequence>
<dbReference type="EMBL" id="FNNO01000007">
    <property type="protein sequence ID" value="SDW91017.1"/>
    <property type="molecule type" value="Genomic_DNA"/>
</dbReference>
<proteinExistence type="predicted"/>
<keyword evidence="5" id="KW-1185">Reference proteome</keyword>
<accession>A0A8X8IF74</accession>
<organism evidence="4 5">
    <name type="scientific">Hydrobacter penzbergensis</name>
    <dbReference type="NCBI Taxonomy" id="1235997"/>
    <lineage>
        <taxon>Bacteria</taxon>
        <taxon>Pseudomonadati</taxon>
        <taxon>Bacteroidota</taxon>
        <taxon>Chitinophagia</taxon>
        <taxon>Chitinophagales</taxon>
        <taxon>Chitinophagaceae</taxon>
        <taxon>Hydrobacter</taxon>
    </lineage>
</organism>
<feature type="domain" description="Response regulatory" evidence="3">
    <location>
        <begin position="35"/>
        <end position="149"/>
    </location>
</feature>
<dbReference type="PROSITE" id="PS50110">
    <property type="entry name" value="RESPONSE_REGULATORY"/>
    <property type="match status" value="1"/>
</dbReference>
<evidence type="ECO:0000313" key="5">
    <source>
        <dbReference type="Proteomes" id="UP000198711"/>
    </source>
</evidence>
<comment type="caution">
    <text evidence="4">The sequence shown here is derived from an EMBL/GenBank/DDBJ whole genome shotgun (WGS) entry which is preliminary data.</text>
</comment>
<dbReference type="PANTHER" id="PTHR44591:SF3">
    <property type="entry name" value="RESPONSE REGULATORY DOMAIN-CONTAINING PROTEIN"/>
    <property type="match status" value="1"/>
</dbReference>
<evidence type="ECO:0000256" key="2">
    <source>
        <dbReference type="PROSITE-ProRule" id="PRU00169"/>
    </source>
</evidence>
<dbReference type="SUPFAM" id="SSF52172">
    <property type="entry name" value="CheY-like"/>
    <property type="match status" value="1"/>
</dbReference>
<protein>
    <submittedName>
        <fullName evidence="4">Response regulator receiver domain-containing protein</fullName>
    </submittedName>
</protein>
<dbReference type="InterPro" id="IPR050595">
    <property type="entry name" value="Bact_response_regulator"/>
</dbReference>
<evidence type="ECO:0000256" key="1">
    <source>
        <dbReference type="ARBA" id="ARBA00022553"/>
    </source>
</evidence>
<evidence type="ECO:0000259" key="3">
    <source>
        <dbReference type="PROSITE" id="PS50110"/>
    </source>
</evidence>
<dbReference type="Proteomes" id="UP000198711">
    <property type="component" value="Unassembled WGS sequence"/>
</dbReference>
<dbReference type="Gene3D" id="3.40.50.2300">
    <property type="match status" value="1"/>
</dbReference>
<dbReference type="CDD" id="cd00156">
    <property type="entry name" value="REC"/>
    <property type="match status" value="1"/>
</dbReference>
<keyword evidence="1 2" id="KW-0597">Phosphoprotein</keyword>
<reference evidence="4 5" key="1">
    <citation type="submission" date="2016-10" db="EMBL/GenBank/DDBJ databases">
        <authorList>
            <person name="Varghese N."/>
            <person name="Submissions S."/>
        </authorList>
    </citation>
    <scope>NUCLEOTIDE SEQUENCE [LARGE SCALE GENOMIC DNA]</scope>
    <source>
        <strain evidence="4 5">DSM 25353</strain>
    </source>
</reference>
<dbReference type="Pfam" id="PF00072">
    <property type="entry name" value="Response_reg"/>
    <property type="match status" value="1"/>
</dbReference>
<evidence type="ECO:0000313" key="4">
    <source>
        <dbReference type="EMBL" id="SDW91017.1"/>
    </source>
</evidence>
<dbReference type="SMART" id="SM00448">
    <property type="entry name" value="REC"/>
    <property type="match status" value="1"/>
</dbReference>
<name>A0A8X8IF74_9BACT</name>
<gene>
    <name evidence="4" type="ORF">SAMN05444410_10717</name>
</gene>
<dbReference type="InterPro" id="IPR011006">
    <property type="entry name" value="CheY-like_superfamily"/>
</dbReference>